<dbReference type="GO" id="GO:0022857">
    <property type="term" value="F:transmembrane transporter activity"/>
    <property type="evidence" value="ECO:0007669"/>
    <property type="project" value="InterPro"/>
</dbReference>
<keyword evidence="9" id="KW-1185">Reference proteome</keyword>
<dbReference type="AlphaFoldDB" id="A0A1M5QIB5"/>
<feature type="domain" description="Major facilitator superfamily (MFS) profile" evidence="7">
    <location>
        <begin position="26"/>
        <end position="442"/>
    </location>
</feature>
<dbReference type="GO" id="GO:0005886">
    <property type="term" value="C:plasma membrane"/>
    <property type="evidence" value="ECO:0007669"/>
    <property type="project" value="UniProtKB-SubCell"/>
</dbReference>
<feature type="transmembrane region" description="Helical" evidence="6">
    <location>
        <begin position="388"/>
        <end position="411"/>
    </location>
</feature>
<evidence type="ECO:0000256" key="6">
    <source>
        <dbReference type="SAM" id="Phobius"/>
    </source>
</evidence>
<feature type="transmembrane region" description="Helical" evidence="6">
    <location>
        <begin position="150"/>
        <end position="172"/>
    </location>
</feature>
<protein>
    <submittedName>
        <fullName evidence="8">MFS transporter, putative metabolite:H+ symporter</fullName>
    </submittedName>
</protein>
<evidence type="ECO:0000313" key="9">
    <source>
        <dbReference type="Proteomes" id="UP000183954"/>
    </source>
</evidence>
<dbReference type="InterPro" id="IPR005828">
    <property type="entry name" value="MFS_sugar_transport-like"/>
</dbReference>
<dbReference type="EMBL" id="FQXJ01000003">
    <property type="protein sequence ID" value="SHH13678.1"/>
    <property type="molecule type" value="Genomic_DNA"/>
</dbReference>
<dbReference type="InterPro" id="IPR005829">
    <property type="entry name" value="Sugar_transporter_CS"/>
</dbReference>
<evidence type="ECO:0000256" key="5">
    <source>
        <dbReference type="ARBA" id="ARBA00023136"/>
    </source>
</evidence>
<keyword evidence="5 6" id="KW-0472">Membrane</keyword>
<dbReference type="Pfam" id="PF00083">
    <property type="entry name" value="Sugar_tr"/>
    <property type="match status" value="1"/>
</dbReference>
<evidence type="ECO:0000313" key="8">
    <source>
        <dbReference type="EMBL" id="SHH13678.1"/>
    </source>
</evidence>
<dbReference type="PROSITE" id="PS00216">
    <property type="entry name" value="SUGAR_TRANSPORT_1"/>
    <property type="match status" value="1"/>
</dbReference>
<evidence type="ECO:0000256" key="4">
    <source>
        <dbReference type="ARBA" id="ARBA00022989"/>
    </source>
</evidence>
<comment type="subcellular location">
    <subcellularLocation>
        <location evidence="1">Cell membrane</location>
        <topology evidence="1">Multi-pass membrane protein</topology>
    </subcellularLocation>
</comment>
<keyword evidence="4 6" id="KW-1133">Transmembrane helix</keyword>
<feature type="transmembrane region" description="Helical" evidence="6">
    <location>
        <begin position="25"/>
        <end position="48"/>
    </location>
</feature>
<sequence length="451" mass="50174">MSQAQVNLRIAQRFERLPLTSYQRLIFAAIVTCWLFDAIDLGSLTFVLGSIKETFNLTTAQAGLVSSASFLGMAFGASLSGMAADRWGRKLIFQISMIIWGLGSLFCALAQTPEQFAMFRIMLGFGMGMEFPIGQALVSEFMPAKNRGRYIAMLEGLWPIGFILAGVEVFLILPLGGWRWVFIAQAIPAVFIFLFRKIVPESPRWLDDVERYDEAERVMSFFEAKVQKAYGKELPPVPDIEYNTRKKEKRFSFMQLWAPGYAKRTILVWFMWFSICFGYYGLTTWLSALLQQAGYSVTKSVFYTIEISLAGIPGFLFAAYIVERFGRKPALIFELIGCAGFVYLYGSASSLQNLIIFGLCMQFCLFGMWSALYAYTPELYPTRARTTGTGFASGIGRVGSLIGISLVGVLLPKIGNTGVFIMGAACFILVAIAVGIFGEETKGRVLEEISP</sequence>
<feature type="transmembrane region" description="Helical" evidence="6">
    <location>
        <begin position="354"/>
        <end position="376"/>
    </location>
</feature>
<keyword evidence="3 6" id="KW-0812">Transmembrane</keyword>
<feature type="transmembrane region" description="Helical" evidence="6">
    <location>
        <begin position="329"/>
        <end position="348"/>
    </location>
</feature>
<dbReference type="InterPro" id="IPR020846">
    <property type="entry name" value="MFS_dom"/>
</dbReference>
<dbReference type="PROSITE" id="PS00217">
    <property type="entry name" value="SUGAR_TRANSPORT_2"/>
    <property type="match status" value="1"/>
</dbReference>
<dbReference type="RefSeq" id="WP_073027253.1">
    <property type="nucleotide sequence ID" value="NZ_FQXJ01000003.1"/>
</dbReference>
<evidence type="ECO:0000256" key="2">
    <source>
        <dbReference type="ARBA" id="ARBA00022448"/>
    </source>
</evidence>
<organism evidence="8 9">
    <name type="scientific">Desulfosporosinus lacus DSM 15449</name>
    <dbReference type="NCBI Taxonomy" id="1121420"/>
    <lineage>
        <taxon>Bacteria</taxon>
        <taxon>Bacillati</taxon>
        <taxon>Bacillota</taxon>
        <taxon>Clostridia</taxon>
        <taxon>Eubacteriales</taxon>
        <taxon>Desulfitobacteriaceae</taxon>
        <taxon>Desulfosporosinus</taxon>
    </lineage>
</organism>
<reference evidence="9" key="1">
    <citation type="submission" date="2016-11" db="EMBL/GenBank/DDBJ databases">
        <authorList>
            <person name="Varghese N."/>
            <person name="Submissions S."/>
        </authorList>
    </citation>
    <scope>NUCLEOTIDE SEQUENCE [LARGE SCALE GENOMIC DNA]</scope>
    <source>
        <strain evidence="9">DSM 15449</strain>
    </source>
</reference>
<feature type="transmembrane region" description="Helical" evidence="6">
    <location>
        <begin position="117"/>
        <end position="138"/>
    </location>
</feature>
<feature type="transmembrane region" description="Helical" evidence="6">
    <location>
        <begin position="178"/>
        <end position="195"/>
    </location>
</feature>
<evidence type="ECO:0000256" key="3">
    <source>
        <dbReference type="ARBA" id="ARBA00022692"/>
    </source>
</evidence>
<dbReference type="PANTHER" id="PTHR23511:SF34">
    <property type="entry name" value="SYNAPTIC VESICLE GLYCOPROTEIN 2"/>
    <property type="match status" value="1"/>
</dbReference>
<dbReference type="OrthoDB" id="9787026at2"/>
<evidence type="ECO:0000256" key="1">
    <source>
        <dbReference type="ARBA" id="ARBA00004651"/>
    </source>
</evidence>
<dbReference type="Proteomes" id="UP000183954">
    <property type="component" value="Unassembled WGS sequence"/>
</dbReference>
<evidence type="ECO:0000259" key="7">
    <source>
        <dbReference type="PROSITE" id="PS50850"/>
    </source>
</evidence>
<dbReference type="SUPFAM" id="SSF103473">
    <property type="entry name" value="MFS general substrate transporter"/>
    <property type="match status" value="1"/>
</dbReference>
<gene>
    <name evidence="8" type="ORF">SAMN02746098_00267</name>
</gene>
<name>A0A1M5QIB5_9FIRM</name>
<dbReference type="PROSITE" id="PS50850">
    <property type="entry name" value="MFS"/>
    <property type="match status" value="1"/>
</dbReference>
<dbReference type="Gene3D" id="1.20.1250.20">
    <property type="entry name" value="MFS general substrate transporter like domains"/>
    <property type="match status" value="1"/>
</dbReference>
<dbReference type="InterPro" id="IPR036259">
    <property type="entry name" value="MFS_trans_sf"/>
</dbReference>
<dbReference type="CDD" id="cd17316">
    <property type="entry name" value="MFS_SV2_like"/>
    <property type="match status" value="1"/>
</dbReference>
<feature type="transmembrane region" description="Helical" evidence="6">
    <location>
        <begin position="60"/>
        <end position="79"/>
    </location>
</feature>
<feature type="transmembrane region" description="Helical" evidence="6">
    <location>
        <begin position="417"/>
        <end position="437"/>
    </location>
</feature>
<feature type="transmembrane region" description="Helical" evidence="6">
    <location>
        <begin position="266"/>
        <end position="288"/>
    </location>
</feature>
<proteinExistence type="predicted"/>
<feature type="transmembrane region" description="Helical" evidence="6">
    <location>
        <begin position="300"/>
        <end position="322"/>
    </location>
</feature>
<dbReference type="PANTHER" id="PTHR23511">
    <property type="entry name" value="SYNAPTIC VESICLE GLYCOPROTEIN 2"/>
    <property type="match status" value="1"/>
</dbReference>
<dbReference type="STRING" id="1121420.SAMN02746098_00267"/>
<accession>A0A1M5QIB5</accession>
<feature type="transmembrane region" description="Helical" evidence="6">
    <location>
        <begin position="91"/>
        <end position="111"/>
    </location>
</feature>
<keyword evidence="2" id="KW-0813">Transport</keyword>